<evidence type="ECO:0000259" key="1">
    <source>
        <dbReference type="PROSITE" id="PS51186"/>
    </source>
</evidence>
<feature type="domain" description="N-acetyltransferase" evidence="1">
    <location>
        <begin position="117"/>
        <end position="246"/>
    </location>
</feature>
<proteinExistence type="predicted"/>
<reference evidence="3" key="1">
    <citation type="journal article" date="2019" name="Int. J. Syst. Evol. Microbiol.">
        <title>The Global Catalogue of Microorganisms (GCM) 10K type strain sequencing project: providing services to taxonomists for standard genome sequencing and annotation.</title>
        <authorList>
            <consortium name="The Broad Institute Genomics Platform"/>
            <consortium name="The Broad Institute Genome Sequencing Center for Infectious Disease"/>
            <person name="Wu L."/>
            <person name="Ma J."/>
        </authorList>
    </citation>
    <scope>NUCLEOTIDE SEQUENCE [LARGE SCALE GENOMIC DNA]</scope>
    <source>
        <strain evidence="3">KCTC 33842</strain>
    </source>
</reference>
<dbReference type="InterPro" id="IPR000182">
    <property type="entry name" value="GNAT_dom"/>
</dbReference>
<dbReference type="CDD" id="cd04301">
    <property type="entry name" value="NAT_SF"/>
    <property type="match status" value="1"/>
</dbReference>
<keyword evidence="3" id="KW-1185">Reference proteome</keyword>
<protein>
    <submittedName>
        <fullName evidence="2">GNAT family N-acetyltransferase</fullName>
    </submittedName>
</protein>
<dbReference type="PROSITE" id="PS51186">
    <property type="entry name" value="GNAT"/>
    <property type="match status" value="1"/>
</dbReference>
<dbReference type="EMBL" id="JBHUMK010000073">
    <property type="protein sequence ID" value="MFD2610655.1"/>
    <property type="molecule type" value="Genomic_DNA"/>
</dbReference>
<accession>A0ABW5P849</accession>
<dbReference type="Gene3D" id="3.40.630.30">
    <property type="match status" value="1"/>
</dbReference>
<gene>
    <name evidence="2" type="ORF">ACFSR9_14625</name>
</gene>
<organism evidence="2 3">
    <name type="scientific">Deinococcus taklimakanensis</name>
    <dbReference type="NCBI Taxonomy" id="536443"/>
    <lineage>
        <taxon>Bacteria</taxon>
        <taxon>Thermotogati</taxon>
        <taxon>Deinococcota</taxon>
        <taxon>Deinococci</taxon>
        <taxon>Deinococcales</taxon>
        <taxon>Deinococcaceae</taxon>
        <taxon>Deinococcus</taxon>
    </lineage>
</organism>
<evidence type="ECO:0000313" key="3">
    <source>
        <dbReference type="Proteomes" id="UP001597475"/>
    </source>
</evidence>
<evidence type="ECO:0000313" key="2">
    <source>
        <dbReference type="EMBL" id="MFD2610655.1"/>
    </source>
</evidence>
<sequence length="246" mass="25959">MTLLFRIAQAEARSHTRFGAHGQVAQFGPLTAVHAGPNLPLDTAWHDGSGTPTPDDLDGFEAFSAEHEQAATLHVLSPFAPDLLPLLRERGYALDYVLHLYVHDLTPLPDALQPPNTELPVTEEPDAGRWADLSAQGFGPGTLEIMRVVGGAPGTRRFVAWLDGQPAATGAFALQSGVAALHGTSTRPEFRGGGAQAALLAHRLRASAQAGADLATVFVTPGTASERNTGRAGFRLAGMRLTFTQS</sequence>
<dbReference type="Proteomes" id="UP001597475">
    <property type="component" value="Unassembled WGS sequence"/>
</dbReference>
<comment type="caution">
    <text evidence="2">The sequence shown here is derived from an EMBL/GenBank/DDBJ whole genome shotgun (WGS) entry which is preliminary data.</text>
</comment>
<dbReference type="InterPro" id="IPR016181">
    <property type="entry name" value="Acyl_CoA_acyltransferase"/>
</dbReference>
<name>A0ABW5P849_9DEIO</name>
<dbReference type="RefSeq" id="WP_386846974.1">
    <property type="nucleotide sequence ID" value="NZ_JBHUMK010000073.1"/>
</dbReference>
<dbReference type="SUPFAM" id="SSF55729">
    <property type="entry name" value="Acyl-CoA N-acyltransferases (Nat)"/>
    <property type="match status" value="1"/>
</dbReference>